<dbReference type="InterPro" id="IPR007197">
    <property type="entry name" value="rSAM"/>
</dbReference>
<keyword evidence="4 5" id="KW-0411">Iron-sulfur</keyword>
<proteinExistence type="predicted"/>
<dbReference type="Gene3D" id="3.20.20.70">
    <property type="entry name" value="Aldolase class I"/>
    <property type="match status" value="1"/>
</dbReference>
<gene>
    <name evidence="7" type="ORF">TISLANDTSLP1_19740</name>
</gene>
<evidence type="ECO:0000313" key="7">
    <source>
        <dbReference type="EMBL" id="GLI54281.1"/>
    </source>
</evidence>
<evidence type="ECO:0000256" key="4">
    <source>
        <dbReference type="ARBA" id="ARBA00023014"/>
    </source>
</evidence>
<dbReference type="Pfam" id="PF04055">
    <property type="entry name" value="Radical_SAM"/>
    <property type="match status" value="1"/>
</dbReference>
<dbReference type="SFLD" id="SFLDG01099">
    <property type="entry name" value="Uncharacterised_Radical_SAM_Su"/>
    <property type="match status" value="1"/>
</dbReference>
<dbReference type="PIRSF" id="PIRSF004869">
    <property type="entry name" value="PflX_prd"/>
    <property type="match status" value="1"/>
</dbReference>
<keyword evidence="2 5" id="KW-0479">Metal-binding</keyword>
<dbReference type="SFLD" id="SFLDS00029">
    <property type="entry name" value="Radical_SAM"/>
    <property type="match status" value="1"/>
</dbReference>
<feature type="domain" description="Radical SAM core" evidence="6">
    <location>
        <begin position="78"/>
        <end position="210"/>
    </location>
</feature>
<evidence type="ECO:0000256" key="2">
    <source>
        <dbReference type="ARBA" id="ARBA00022723"/>
    </source>
</evidence>
<protein>
    <submittedName>
        <fullName evidence="7">Radical SAM protein</fullName>
    </submittedName>
</protein>
<keyword evidence="1 5" id="KW-0949">S-adenosyl-L-methionine</keyword>
<name>A0A9W6GI34_9BACT</name>
<dbReference type="InterPro" id="IPR013785">
    <property type="entry name" value="Aldolase_TIM"/>
</dbReference>
<keyword evidence="8" id="KW-1185">Reference proteome</keyword>
<dbReference type="GO" id="GO:0051536">
    <property type="term" value="F:iron-sulfur cluster binding"/>
    <property type="evidence" value="ECO:0007669"/>
    <property type="project" value="UniProtKB-KW"/>
</dbReference>
<evidence type="ECO:0000256" key="5">
    <source>
        <dbReference type="PIRSR" id="PIRSR004869-50"/>
    </source>
</evidence>
<dbReference type="InterPro" id="IPR058240">
    <property type="entry name" value="rSAM_sf"/>
</dbReference>
<dbReference type="PANTHER" id="PTHR43075">
    <property type="entry name" value="FORMATE LYASE ACTIVATING ENZYME, PUTATIVE (AFU_ORTHOLOGUE AFUA_2G15630)-RELATED"/>
    <property type="match status" value="1"/>
</dbReference>
<reference evidence="7" key="1">
    <citation type="submission" date="2022-12" db="EMBL/GenBank/DDBJ databases">
        <title>Reference genome sequencing for broad-spectrum identification of bacterial and archaeal isolates by mass spectrometry.</title>
        <authorList>
            <person name="Sekiguchi Y."/>
            <person name="Tourlousse D.M."/>
        </authorList>
    </citation>
    <scope>NUCLEOTIDE SEQUENCE</scope>
    <source>
        <strain evidence="7">TSL-P1</strain>
    </source>
</reference>
<organism evidence="7 8">
    <name type="scientific">Thermodesulfovibrio yellowstonii</name>
    <dbReference type="NCBI Taxonomy" id="28262"/>
    <lineage>
        <taxon>Bacteria</taxon>
        <taxon>Pseudomonadati</taxon>
        <taxon>Nitrospirota</taxon>
        <taxon>Thermodesulfovibrionia</taxon>
        <taxon>Thermodesulfovibrionales</taxon>
        <taxon>Thermodesulfovibrionaceae</taxon>
        <taxon>Thermodesulfovibrio</taxon>
    </lineage>
</organism>
<dbReference type="AlphaFoldDB" id="A0A9W6GI34"/>
<feature type="binding site" evidence="5">
    <location>
        <position position="83"/>
    </location>
    <ligand>
        <name>[4Fe-4S] cluster</name>
        <dbReference type="ChEBI" id="CHEBI:49883"/>
        <note>4Fe-4S-S-AdoMet</note>
    </ligand>
</feature>
<feature type="binding site" evidence="5">
    <location>
        <position position="87"/>
    </location>
    <ligand>
        <name>[4Fe-4S] cluster</name>
        <dbReference type="ChEBI" id="CHEBI:49883"/>
        <note>4Fe-4S-S-AdoMet</note>
    </ligand>
</feature>
<dbReference type="PANTHER" id="PTHR43075:SF1">
    <property type="entry name" value="FORMATE LYASE ACTIVATING ENZYME, PUTATIVE (AFU_ORTHOLOGUE AFUA_2G15630)-RELATED"/>
    <property type="match status" value="1"/>
</dbReference>
<evidence type="ECO:0000259" key="6">
    <source>
        <dbReference type="Pfam" id="PF04055"/>
    </source>
</evidence>
<comment type="cofactor">
    <cofactor evidence="5">
        <name>[4Fe-4S] cluster</name>
        <dbReference type="ChEBI" id="CHEBI:49883"/>
    </cofactor>
    <text evidence="5">Binds 1 [4Fe-4S] cluster. The cluster is coordinated with 3 cysteines and an exchangeable S-adenosyl-L-methionine.</text>
</comment>
<evidence type="ECO:0000313" key="8">
    <source>
        <dbReference type="Proteomes" id="UP001144297"/>
    </source>
</evidence>
<dbReference type="InterPro" id="IPR016431">
    <property type="entry name" value="Pyrv-formate_lyase-activ_prd"/>
</dbReference>
<sequence length="312" mass="35914">MDFIAAYLKLSEREFEEKIEQAFEILKKCTLCPRNCHVDRTSGKKGVCRVLDKPYVSSWGPHFGEELPLVGRYGSGTIFFGFCNLACVYCQNWTISHLGEGDEISYEELANIMISLQNSGCHNINLVTPTHQVPQIIKSIYIASKQGLKLPIVYNSGGYESIETLRILDGIIDIYMPDFKYADKTLAEKYSKVKNYPDVAKQTLKEMHRQVGDLVINEQGIALRGLLVRHLVLPNNIAGTEEVVKFIAEEISKNTYINIMDQYRPCWQANDYPEINRRITRKEFEDAINIALKYGLTRIDCLIYSKRHYFWF</sequence>
<comment type="caution">
    <text evidence="7">The sequence shown here is derived from an EMBL/GenBank/DDBJ whole genome shotgun (WGS) entry which is preliminary data.</text>
</comment>
<dbReference type="GO" id="GO:0003824">
    <property type="term" value="F:catalytic activity"/>
    <property type="evidence" value="ECO:0007669"/>
    <property type="project" value="InterPro"/>
</dbReference>
<dbReference type="SUPFAM" id="SSF102114">
    <property type="entry name" value="Radical SAM enzymes"/>
    <property type="match status" value="1"/>
</dbReference>
<dbReference type="EMBL" id="BSDX01000001">
    <property type="protein sequence ID" value="GLI54281.1"/>
    <property type="molecule type" value="Genomic_DNA"/>
</dbReference>
<feature type="binding site" evidence="5">
    <location>
        <position position="90"/>
    </location>
    <ligand>
        <name>[4Fe-4S] cluster</name>
        <dbReference type="ChEBI" id="CHEBI:49883"/>
        <note>4Fe-4S-S-AdoMet</note>
    </ligand>
</feature>
<dbReference type="InterPro" id="IPR040085">
    <property type="entry name" value="MJ0674-like"/>
</dbReference>
<keyword evidence="3 5" id="KW-0408">Iron</keyword>
<accession>A0A9W6GI34</accession>
<evidence type="ECO:0000256" key="1">
    <source>
        <dbReference type="ARBA" id="ARBA00022691"/>
    </source>
</evidence>
<dbReference type="GO" id="GO:0046872">
    <property type="term" value="F:metal ion binding"/>
    <property type="evidence" value="ECO:0007669"/>
    <property type="project" value="UniProtKB-KW"/>
</dbReference>
<evidence type="ECO:0000256" key="3">
    <source>
        <dbReference type="ARBA" id="ARBA00023004"/>
    </source>
</evidence>
<dbReference type="Proteomes" id="UP001144297">
    <property type="component" value="Unassembled WGS sequence"/>
</dbReference>
<dbReference type="CDD" id="cd01335">
    <property type="entry name" value="Radical_SAM"/>
    <property type="match status" value="1"/>
</dbReference>